<dbReference type="Pfam" id="PF01425">
    <property type="entry name" value="Amidase"/>
    <property type="match status" value="1"/>
</dbReference>
<reference evidence="2 3" key="1">
    <citation type="submission" date="2023-07" db="EMBL/GenBank/DDBJ databases">
        <title>Sorghum-associated microbial communities from plants grown in Nebraska, USA.</title>
        <authorList>
            <person name="Schachtman D."/>
        </authorList>
    </citation>
    <scope>NUCLEOTIDE SEQUENCE [LARGE SCALE GENOMIC DNA]</scope>
    <source>
        <strain evidence="2 3">DS2154</strain>
    </source>
</reference>
<dbReference type="InterPro" id="IPR000120">
    <property type="entry name" value="Amidase"/>
</dbReference>
<keyword evidence="3" id="KW-1185">Reference proteome</keyword>
<dbReference type="InterPro" id="IPR023631">
    <property type="entry name" value="Amidase_dom"/>
</dbReference>
<dbReference type="PANTHER" id="PTHR11895:SF173">
    <property type="entry name" value="GLUTAMYL-TRNA AMIDOTRANSFERASE SUBUNIT A"/>
    <property type="match status" value="1"/>
</dbReference>
<accession>A0ABU1MTM4</accession>
<sequence>MNELPDLTATDLSRLYAAGDLSPVEVTSAVLARIEAWEPHLAATWALDAEAALEAARASETRWRSGEALSPLDGAPATIKELIATRGVPKPLGSAACDLVPEPVDAPPAARLREAGAVILAKTTNPDFGMLSSGLSSFHKLARNPWNLAKTPGGSSAGAGSAAAAGYGPLHLGTDIGGSIRLPAGWCGIYGFKPSNGRIPIDPPYIGRCAGPMTRTVEDAALAMTVLSAPDRRDYMSLPPASLAWRDLDIDLRGLRIGLMLDAGVGSPVEPEVAEAVTAAAQAFEAAGAIVEPFGPYLTREMLDGLDLFWRTRSLNDLDALGPERAERALPYILAWARAARGADGLSVYRGFNQIQRMREAGAKAFQPFDFVLSPTAPAPAFDAHLPSPNNDPARPFEHIGFTVAFNMTEQPAASINCGYTAEGLPIGLQIVGRRFDDLGVLRLSRAWERLRPIQRPWPAAPFNHGGAPANSSS</sequence>
<dbReference type="EC" id="6.3.5.6" evidence="2"/>
<gene>
    <name evidence="2" type="ORF">J2800_000263</name>
</gene>
<dbReference type="EC" id="6.3.5.7" evidence="2"/>
<dbReference type="PANTHER" id="PTHR11895">
    <property type="entry name" value="TRANSAMIDASE"/>
    <property type="match status" value="1"/>
</dbReference>
<name>A0ABU1MTM4_9CAUL</name>
<dbReference type="InterPro" id="IPR036928">
    <property type="entry name" value="AS_sf"/>
</dbReference>
<feature type="domain" description="Amidase" evidence="1">
    <location>
        <begin position="25"/>
        <end position="441"/>
    </location>
</feature>
<comment type="caution">
    <text evidence="2">The sequence shown here is derived from an EMBL/GenBank/DDBJ whole genome shotgun (WGS) entry which is preliminary data.</text>
</comment>
<evidence type="ECO:0000313" key="2">
    <source>
        <dbReference type="EMBL" id="MDR6529548.1"/>
    </source>
</evidence>
<protein>
    <submittedName>
        <fullName evidence="2">Aspartyl-tRNA(Asn)/glutamyl-tRNA(Gln) amidotransferase subunit A</fullName>
        <ecNumber evidence="2">6.3.5.6</ecNumber>
        <ecNumber evidence="2">6.3.5.7</ecNumber>
    </submittedName>
</protein>
<keyword evidence="2" id="KW-0436">Ligase</keyword>
<evidence type="ECO:0000313" key="3">
    <source>
        <dbReference type="Proteomes" id="UP001262754"/>
    </source>
</evidence>
<dbReference type="RefSeq" id="WP_310028490.1">
    <property type="nucleotide sequence ID" value="NZ_JAVDRL010000001.1"/>
</dbReference>
<dbReference type="Gene3D" id="3.90.1300.10">
    <property type="entry name" value="Amidase signature (AS) domain"/>
    <property type="match status" value="1"/>
</dbReference>
<dbReference type="GO" id="GO:0050566">
    <property type="term" value="F:asparaginyl-tRNA synthase (glutamine-hydrolyzing) activity"/>
    <property type="evidence" value="ECO:0007669"/>
    <property type="project" value="UniProtKB-EC"/>
</dbReference>
<dbReference type="SUPFAM" id="SSF75304">
    <property type="entry name" value="Amidase signature (AS) enzymes"/>
    <property type="match status" value="1"/>
</dbReference>
<dbReference type="Proteomes" id="UP001262754">
    <property type="component" value="Unassembled WGS sequence"/>
</dbReference>
<evidence type="ECO:0000259" key="1">
    <source>
        <dbReference type="Pfam" id="PF01425"/>
    </source>
</evidence>
<dbReference type="GO" id="GO:0050567">
    <property type="term" value="F:glutaminyl-tRNA synthase (glutamine-hydrolyzing) activity"/>
    <property type="evidence" value="ECO:0007669"/>
    <property type="project" value="UniProtKB-EC"/>
</dbReference>
<dbReference type="EMBL" id="JAVDRL010000001">
    <property type="protein sequence ID" value="MDR6529548.1"/>
    <property type="molecule type" value="Genomic_DNA"/>
</dbReference>
<dbReference type="NCBIfam" id="NF005450">
    <property type="entry name" value="PRK07042.1"/>
    <property type="match status" value="1"/>
</dbReference>
<proteinExistence type="predicted"/>
<organism evidence="2 3">
    <name type="scientific">Caulobacter rhizosphaerae</name>
    <dbReference type="NCBI Taxonomy" id="2010972"/>
    <lineage>
        <taxon>Bacteria</taxon>
        <taxon>Pseudomonadati</taxon>
        <taxon>Pseudomonadota</taxon>
        <taxon>Alphaproteobacteria</taxon>
        <taxon>Caulobacterales</taxon>
        <taxon>Caulobacteraceae</taxon>
        <taxon>Caulobacter</taxon>
    </lineage>
</organism>